<feature type="non-terminal residue" evidence="1">
    <location>
        <position position="1"/>
    </location>
</feature>
<name>A0A9P6FKW7_9FUNG</name>
<dbReference type="EMBL" id="JAABOA010005305">
    <property type="protein sequence ID" value="KAF9577097.1"/>
    <property type="molecule type" value="Genomic_DNA"/>
</dbReference>
<organism evidence="1 2">
    <name type="scientific">Lunasporangiospora selenospora</name>
    <dbReference type="NCBI Taxonomy" id="979761"/>
    <lineage>
        <taxon>Eukaryota</taxon>
        <taxon>Fungi</taxon>
        <taxon>Fungi incertae sedis</taxon>
        <taxon>Mucoromycota</taxon>
        <taxon>Mortierellomycotina</taxon>
        <taxon>Mortierellomycetes</taxon>
        <taxon>Mortierellales</taxon>
        <taxon>Mortierellaceae</taxon>
        <taxon>Lunasporangiospora</taxon>
    </lineage>
</organism>
<keyword evidence="2" id="KW-1185">Reference proteome</keyword>
<reference evidence="1" key="1">
    <citation type="journal article" date="2020" name="Fungal Divers.">
        <title>Resolving the Mortierellaceae phylogeny through synthesis of multi-gene phylogenetics and phylogenomics.</title>
        <authorList>
            <person name="Vandepol N."/>
            <person name="Liber J."/>
            <person name="Desiro A."/>
            <person name="Na H."/>
            <person name="Kennedy M."/>
            <person name="Barry K."/>
            <person name="Grigoriev I.V."/>
            <person name="Miller A.N."/>
            <person name="O'Donnell K."/>
            <person name="Stajich J.E."/>
            <person name="Bonito G."/>
        </authorList>
    </citation>
    <scope>NUCLEOTIDE SEQUENCE</scope>
    <source>
        <strain evidence="1">KOD1015</strain>
    </source>
</reference>
<protein>
    <submittedName>
        <fullName evidence="1">Uncharacterized protein</fullName>
    </submittedName>
</protein>
<dbReference type="Proteomes" id="UP000780801">
    <property type="component" value="Unassembled WGS sequence"/>
</dbReference>
<dbReference type="AlphaFoldDB" id="A0A9P6FKW7"/>
<comment type="caution">
    <text evidence="1">The sequence shown here is derived from an EMBL/GenBank/DDBJ whole genome shotgun (WGS) entry which is preliminary data.</text>
</comment>
<sequence>MYPGLKEYLDDSASRDISLVSFMKRFSDIHDKDRIINIWTGAMLYLKRHSSLEKRQLYQSLCKSTTLEIKKIVEKELHEREHDYTLVIHASRQELAASRMHTKQVEERFDTEKSMVTSTTTQTAISTATPSAEMGSIPITERPPAFSSQSHPYQLVEDLDDDKDIGDSAPNPYVARAQASPFYEIVDFIFKKTQGQDLSLPLLPPGLSPVHNEMFCAALKLLRDPGDVSKKKSV</sequence>
<gene>
    <name evidence="1" type="ORF">BGW38_007913</name>
</gene>
<dbReference type="OrthoDB" id="2378663at2759"/>
<proteinExistence type="predicted"/>
<evidence type="ECO:0000313" key="2">
    <source>
        <dbReference type="Proteomes" id="UP000780801"/>
    </source>
</evidence>
<accession>A0A9P6FKW7</accession>
<evidence type="ECO:0000313" key="1">
    <source>
        <dbReference type="EMBL" id="KAF9577097.1"/>
    </source>
</evidence>